<sequence>MRLTSLVSVYLGPSLRQPTINSSVASIVRDPYEIMSLTHEATIFIIVVTVLSGLATSFSIARFVMRRRAILGSDGYVLMFANVALVNILGGVGKLFLTLTPDEVTWLLKV</sequence>
<dbReference type="EMBL" id="JAPDGR010000478">
    <property type="protein sequence ID" value="KAJ2989900.1"/>
    <property type="molecule type" value="Genomic_DNA"/>
</dbReference>
<proteinExistence type="predicted"/>
<accession>A0ACC1PBV9</accession>
<name>A0ACC1PBV9_9PEZI</name>
<protein>
    <submittedName>
        <fullName evidence="1">Uncharacterized protein</fullName>
    </submittedName>
</protein>
<reference evidence="1" key="1">
    <citation type="submission" date="2022-10" db="EMBL/GenBank/DDBJ databases">
        <title>Genome Sequence of Xylaria curta.</title>
        <authorList>
            <person name="Buettner E."/>
        </authorList>
    </citation>
    <scope>NUCLEOTIDE SEQUENCE</scope>
    <source>
        <strain evidence="1">Babe10</strain>
    </source>
</reference>
<organism evidence="1 2">
    <name type="scientific">Xylaria curta</name>
    <dbReference type="NCBI Taxonomy" id="42375"/>
    <lineage>
        <taxon>Eukaryota</taxon>
        <taxon>Fungi</taxon>
        <taxon>Dikarya</taxon>
        <taxon>Ascomycota</taxon>
        <taxon>Pezizomycotina</taxon>
        <taxon>Sordariomycetes</taxon>
        <taxon>Xylariomycetidae</taxon>
        <taxon>Xylariales</taxon>
        <taxon>Xylariaceae</taxon>
        <taxon>Xylaria</taxon>
    </lineage>
</organism>
<keyword evidence="2" id="KW-1185">Reference proteome</keyword>
<evidence type="ECO:0000313" key="2">
    <source>
        <dbReference type="Proteomes" id="UP001143856"/>
    </source>
</evidence>
<comment type="caution">
    <text evidence="1">The sequence shown here is derived from an EMBL/GenBank/DDBJ whole genome shotgun (WGS) entry which is preliminary data.</text>
</comment>
<evidence type="ECO:0000313" key="1">
    <source>
        <dbReference type="EMBL" id="KAJ2989900.1"/>
    </source>
</evidence>
<gene>
    <name evidence="1" type="ORF">NUW58_g3229</name>
</gene>
<dbReference type="Proteomes" id="UP001143856">
    <property type="component" value="Unassembled WGS sequence"/>
</dbReference>